<evidence type="ECO:0000256" key="3">
    <source>
        <dbReference type="ARBA" id="ARBA00022692"/>
    </source>
</evidence>
<dbReference type="CDD" id="cd10336">
    <property type="entry name" value="SLC6sbd_Tyt1-Like"/>
    <property type="match status" value="1"/>
</dbReference>
<feature type="transmembrane region" description="Helical" evidence="7">
    <location>
        <begin position="301"/>
        <end position="334"/>
    </location>
</feature>
<evidence type="ECO:0000256" key="7">
    <source>
        <dbReference type="SAM" id="Phobius"/>
    </source>
</evidence>
<dbReference type="Proteomes" id="UP001320154">
    <property type="component" value="Unassembled WGS sequence"/>
</dbReference>
<evidence type="ECO:0000313" key="9">
    <source>
        <dbReference type="Proteomes" id="UP001320154"/>
    </source>
</evidence>
<keyword evidence="9" id="KW-1185">Reference proteome</keyword>
<feature type="transmembrane region" description="Helical" evidence="7">
    <location>
        <begin position="148"/>
        <end position="167"/>
    </location>
</feature>
<dbReference type="PANTHER" id="PTHR42948">
    <property type="entry name" value="TRANSPORTER"/>
    <property type="match status" value="1"/>
</dbReference>
<reference evidence="8 9" key="1">
    <citation type="journal article" date="2021" name="Front. Microbiol.">
        <title>Aerobic Denitrification and Heterotrophic Sulfur Oxidation in the Genus Halomonas Revealed by Six Novel Species Characterizations and Genome-Based Analysis.</title>
        <authorList>
            <person name="Wang L."/>
            <person name="Shao Z."/>
        </authorList>
    </citation>
    <scope>NUCLEOTIDE SEQUENCE [LARGE SCALE GENOMIC DNA]</scope>
    <source>
        <strain evidence="8 9">MCCC 1A05748</strain>
    </source>
</reference>
<dbReference type="InterPro" id="IPR000175">
    <property type="entry name" value="Na/ntran_symport"/>
</dbReference>
<protein>
    <recommendedName>
        <fullName evidence="6">Transporter</fullName>
    </recommendedName>
</protein>
<feature type="transmembrane region" description="Helical" evidence="7">
    <location>
        <begin position="88"/>
        <end position="115"/>
    </location>
</feature>
<dbReference type="EMBL" id="JABFTQ010000028">
    <property type="protein sequence ID" value="MCE8049582.1"/>
    <property type="molecule type" value="Genomic_DNA"/>
</dbReference>
<feature type="transmembrane region" description="Helical" evidence="7">
    <location>
        <begin position="346"/>
        <end position="367"/>
    </location>
</feature>
<feature type="transmembrane region" description="Helical" evidence="7">
    <location>
        <begin position="179"/>
        <end position="207"/>
    </location>
</feature>
<keyword evidence="6" id="KW-0769">Symport</keyword>
<keyword evidence="5 7" id="KW-0472">Membrane</keyword>
<feature type="transmembrane region" description="Helical" evidence="7">
    <location>
        <begin position="429"/>
        <end position="447"/>
    </location>
</feature>
<dbReference type="PRINTS" id="PR00176">
    <property type="entry name" value="NANEUSMPORT"/>
</dbReference>
<organism evidence="8 9">
    <name type="scientific">Billgrantia desiderata</name>
    <dbReference type="NCBI Taxonomy" id="52021"/>
    <lineage>
        <taxon>Bacteria</taxon>
        <taxon>Pseudomonadati</taxon>
        <taxon>Pseudomonadota</taxon>
        <taxon>Gammaproteobacteria</taxon>
        <taxon>Oceanospirillales</taxon>
        <taxon>Halomonadaceae</taxon>
        <taxon>Billgrantia</taxon>
    </lineage>
</organism>
<feature type="transmembrane region" description="Helical" evidence="7">
    <location>
        <begin position="12"/>
        <end position="31"/>
    </location>
</feature>
<dbReference type="InterPro" id="IPR047218">
    <property type="entry name" value="YocR/YhdH-like"/>
</dbReference>
<proteinExistence type="inferred from homology"/>
<feature type="transmembrane region" description="Helical" evidence="7">
    <location>
        <begin position="43"/>
        <end position="67"/>
    </location>
</feature>
<comment type="similarity">
    <text evidence="6">Belongs to the sodium:neurotransmitter symporter (SNF) (TC 2.A.22) family.</text>
</comment>
<evidence type="ECO:0000256" key="1">
    <source>
        <dbReference type="ARBA" id="ARBA00004141"/>
    </source>
</evidence>
<keyword evidence="3 6" id="KW-0812">Transmembrane</keyword>
<dbReference type="PROSITE" id="PS50267">
    <property type="entry name" value="NA_NEUROTRAN_SYMP_3"/>
    <property type="match status" value="1"/>
</dbReference>
<comment type="subcellular location">
    <subcellularLocation>
        <location evidence="1">Membrane</location>
        <topology evidence="1">Multi-pass membrane protein</topology>
    </subcellularLocation>
</comment>
<evidence type="ECO:0000256" key="6">
    <source>
        <dbReference type="RuleBase" id="RU003732"/>
    </source>
</evidence>
<dbReference type="Pfam" id="PF00209">
    <property type="entry name" value="SNF"/>
    <property type="match status" value="2"/>
</dbReference>
<keyword evidence="4 7" id="KW-1133">Transmembrane helix</keyword>
<name>A0ABS9BBR5_9GAMM</name>
<feature type="transmembrane region" description="Helical" evidence="7">
    <location>
        <begin position="453"/>
        <end position="474"/>
    </location>
</feature>
<sequence length="481" mass="51246">MSTHNVWTHKGTFLLAAVGSAVGLGNLWRFPYLTGENGGGAFILIYALTIFAVGIPILIAETMLGRASRRSPIMGMRFLTRTHKTSRAWESIGWLGGAAAFLILSFYSVIAGWAIHYTWQMLTGSLVGADAATIGAGFDALLASPGLLTLYHTLFIIASGLIVGLGIHRGIESGLRIMMPALFVILLVVLGYGIANGDFGAAASFLFTFNLADLSLEGWLQAMGQSFFTLSLGMGAIMAYGAYMSSEASLSRTAFAVAFVDTAVAMVAGLAIFSLVFGAGLDAGAGPGLMFVTLPLAFAEMPFGALIGGVFFILVLGAAISSSISLIEPVAAFLVERFDLTRPQAVFAMVVASWALGLLTVMSFNMWAEASPFHTLFGRSAFDFIELLTNIFMPLGGLLIALFAGWALTHSEVMKEMRTSETWFHVWRFLVRFVAPAAVAFVFLRTIPQVEGYLVPTVGALVIVGAFAAGRTFLAENSQQQ</sequence>
<dbReference type="RefSeq" id="WP_103969709.1">
    <property type="nucleotide sequence ID" value="NZ_FNVC01000018.1"/>
</dbReference>
<evidence type="ECO:0000256" key="4">
    <source>
        <dbReference type="ARBA" id="ARBA00022989"/>
    </source>
</evidence>
<dbReference type="PANTHER" id="PTHR42948:SF1">
    <property type="entry name" value="TRANSPORTER"/>
    <property type="match status" value="1"/>
</dbReference>
<dbReference type="NCBIfam" id="NF037979">
    <property type="entry name" value="Na_transp"/>
    <property type="match status" value="1"/>
</dbReference>
<evidence type="ECO:0000256" key="5">
    <source>
        <dbReference type="ARBA" id="ARBA00023136"/>
    </source>
</evidence>
<evidence type="ECO:0000313" key="8">
    <source>
        <dbReference type="EMBL" id="MCE8049582.1"/>
    </source>
</evidence>
<feature type="transmembrane region" description="Helical" evidence="7">
    <location>
        <begin position="219"/>
        <end position="243"/>
    </location>
</feature>
<comment type="caution">
    <text evidence="8">The sequence shown here is derived from an EMBL/GenBank/DDBJ whole genome shotgun (WGS) entry which is preliminary data.</text>
</comment>
<accession>A0ABS9BBR5</accession>
<dbReference type="PROSITE" id="PS00610">
    <property type="entry name" value="NA_NEUROTRAN_SYMP_1"/>
    <property type="match status" value="1"/>
</dbReference>
<gene>
    <name evidence="8" type="ORF">HOP60_23030</name>
</gene>
<feature type="transmembrane region" description="Helical" evidence="7">
    <location>
        <begin position="387"/>
        <end position="408"/>
    </location>
</feature>
<evidence type="ECO:0000256" key="2">
    <source>
        <dbReference type="ARBA" id="ARBA00022448"/>
    </source>
</evidence>
<feature type="transmembrane region" description="Helical" evidence="7">
    <location>
        <begin position="255"/>
        <end position="281"/>
    </location>
</feature>
<dbReference type="InterPro" id="IPR037272">
    <property type="entry name" value="SNS_sf"/>
</dbReference>
<keyword evidence="2 6" id="KW-0813">Transport</keyword>
<dbReference type="SUPFAM" id="SSF161070">
    <property type="entry name" value="SNF-like"/>
    <property type="match status" value="1"/>
</dbReference>